<evidence type="ECO:0000313" key="3">
    <source>
        <dbReference type="Proteomes" id="UP000198688"/>
    </source>
</evidence>
<accession>A0A1H2AT14</accession>
<reference evidence="2 3" key="1">
    <citation type="submission" date="2016-10" db="EMBL/GenBank/DDBJ databases">
        <authorList>
            <person name="de Groot N.N."/>
        </authorList>
    </citation>
    <scope>NUCLEOTIDE SEQUENCE [LARGE SCALE GENOMIC DNA]</scope>
    <source>
        <strain evidence="2 3">DSM 43941</strain>
    </source>
</reference>
<evidence type="ECO:0000256" key="1">
    <source>
        <dbReference type="SAM" id="MobiDB-lite"/>
    </source>
</evidence>
<proteinExistence type="predicted"/>
<protein>
    <submittedName>
        <fullName evidence="2">Uncharacterized protein</fullName>
    </submittedName>
</protein>
<evidence type="ECO:0000313" key="2">
    <source>
        <dbReference type="EMBL" id="SDT48942.1"/>
    </source>
</evidence>
<keyword evidence="3" id="KW-1185">Reference proteome</keyword>
<dbReference type="STRING" id="113562.SAMN04489716_4068"/>
<name>A0A1H2AT14_9ACTN</name>
<organism evidence="2 3">
    <name type="scientific">Actinoplanes derwentensis</name>
    <dbReference type="NCBI Taxonomy" id="113562"/>
    <lineage>
        <taxon>Bacteria</taxon>
        <taxon>Bacillati</taxon>
        <taxon>Actinomycetota</taxon>
        <taxon>Actinomycetes</taxon>
        <taxon>Micromonosporales</taxon>
        <taxon>Micromonosporaceae</taxon>
        <taxon>Actinoplanes</taxon>
    </lineage>
</organism>
<dbReference type="AlphaFoldDB" id="A0A1H2AT14"/>
<dbReference type="Proteomes" id="UP000198688">
    <property type="component" value="Chromosome I"/>
</dbReference>
<dbReference type="EMBL" id="LT629758">
    <property type="protein sequence ID" value="SDT48942.1"/>
    <property type="molecule type" value="Genomic_DNA"/>
</dbReference>
<sequence>MNLRALRSVPRPGALPCPEESNVDSPAAPDVSVTGTDATDKADMPDISEFWPDAPHRVGPQPDHYELEGAEATRTEPAWQPKVDNRPTVQINTGRPTIELHMVGRPATKPRRPLGRTMAAVLAGLLAAGTAAWLAKGSAPEVPSVVANPSAPVLVEPENPPVSIETTPPAPEAPAAATFELADGVTDLNVLITGTGSGSWFTATSPDGSAIRPRVEFGDGIVRVFADKISEEGSSRVDVLLSPEVAWSVRMRGGVRTGTFDLTGGRVDRIDLLGGAAAIDIALPEQDAVVPVQMSGGVNDWRIRTADQIPVRATLRNGAGTVVLYGDRTQGVDRGRVLTATDGSGGLDVIADEGVGTLTVSAA</sequence>
<gene>
    <name evidence="2" type="ORF">SAMN04489716_4068</name>
</gene>
<feature type="region of interest" description="Disordered" evidence="1">
    <location>
        <begin position="1"/>
        <end position="43"/>
    </location>
</feature>